<name>A0A9P0PKQ0_ACAOB</name>
<dbReference type="InterPro" id="IPR000734">
    <property type="entry name" value="TAG_lipase"/>
</dbReference>
<dbReference type="PRINTS" id="PR00825">
    <property type="entry name" value="DOLALLERGEN"/>
</dbReference>
<dbReference type="PANTHER" id="PTHR11610">
    <property type="entry name" value="LIPASE"/>
    <property type="match status" value="1"/>
</dbReference>
<dbReference type="PANTHER" id="PTHR11610:SF190">
    <property type="entry name" value="VITELLOGENIN-3-LIKE PROTEIN"/>
    <property type="match status" value="1"/>
</dbReference>
<proteinExistence type="inferred from homology"/>
<dbReference type="EMBL" id="CAKOFQ010007024">
    <property type="protein sequence ID" value="CAH1987716.1"/>
    <property type="molecule type" value="Genomic_DNA"/>
</dbReference>
<comment type="caution">
    <text evidence="7">The sequence shown here is derived from an EMBL/GenBank/DDBJ whole genome shotgun (WGS) entry which is preliminary data.</text>
</comment>
<dbReference type="PRINTS" id="PR00821">
    <property type="entry name" value="TAGLIPASE"/>
</dbReference>
<comment type="subcellular location">
    <subcellularLocation>
        <location evidence="1">Secreted</location>
    </subcellularLocation>
</comment>
<evidence type="ECO:0000256" key="3">
    <source>
        <dbReference type="ARBA" id="ARBA00022525"/>
    </source>
</evidence>
<accession>A0A9P0PKQ0</accession>
<dbReference type="Pfam" id="PF00151">
    <property type="entry name" value="Lipase"/>
    <property type="match status" value="1"/>
</dbReference>
<dbReference type="SUPFAM" id="SSF53474">
    <property type="entry name" value="alpha/beta-Hydrolases"/>
    <property type="match status" value="1"/>
</dbReference>
<reference evidence="7" key="1">
    <citation type="submission" date="2022-03" db="EMBL/GenBank/DDBJ databases">
        <authorList>
            <person name="Sayadi A."/>
        </authorList>
    </citation>
    <scope>NUCLEOTIDE SEQUENCE</scope>
</reference>
<evidence type="ECO:0000256" key="1">
    <source>
        <dbReference type="ARBA" id="ARBA00004613"/>
    </source>
</evidence>
<gene>
    <name evidence="7" type="ORF">ACAOBT_LOCUS18012</name>
</gene>
<comment type="similarity">
    <text evidence="2 4">Belongs to the AB hydrolase superfamily. Lipase family.</text>
</comment>
<dbReference type="CDD" id="cd00707">
    <property type="entry name" value="Pancreat_lipase_like"/>
    <property type="match status" value="1"/>
</dbReference>
<keyword evidence="5" id="KW-1133">Transmembrane helix</keyword>
<dbReference type="InterPro" id="IPR029058">
    <property type="entry name" value="AB_hydrolase_fold"/>
</dbReference>
<dbReference type="InterPro" id="IPR033906">
    <property type="entry name" value="Lipase_N"/>
</dbReference>
<evidence type="ECO:0000259" key="6">
    <source>
        <dbReference type="Pfam" id="PF00151"/>
    </source>
</evidence>
<dbReference type="InterPro" id="IPR013818">
    <property type="entry name" value="Lipase"/>
</dbReference>
<evidence type="ECO:0000313" key="8">
    <source>
        <dbReference type="Proteomes" id="UP001152888"/>
    </source>
</evidence>
<dbReference type="GO" id="GO:0016298">
    <property type="term" value="F:lipase activity"/>
    <property type="evidence" value="ECO:0007669"/>
    <property type="project" value="InterPro"/>
</dbReference>
<evidence type="ECO:0000256" key="5">
    <source>
        <dbReference type="SAM" id="Phobius"/>
    </source>
</evidence>
<dbReference type="GO" id="GO:0016042">
    <property type="term" value="P:lipid catabolic process"/>
    <property type="evidence" value="ECO:0007669"/>
    <property type="project" value="TreeGrafter"/>
</dbReference>
<keyword evidence="5" id="KW-0472">Membrane</keyword>
<organism evidence="7 8">
    <name type="scientific">Acanthoscelides obtectus</name>
    <name type="common">Bean weevil</name>
    <name type="synonym">Bruchus obtectus</name>
    <dbReference type="NCBI Taxonomy" id="200917"/>
    <lineage>
        <taxon>Eukaryota</taxon>
        <taxon>Metazoa</taxon>
        <taxon>Ecdysozoa</taxon>
        <taxon>Arthropoda</taxon>
        <taxon>Hexapoda</taxon>
        <taxon>Insecta</taxon>
        <taxon>Pterygota</taxon>
        <taxon>Neoptera</taxon>
        <taxon>Endopterygota</taxon>
        <taxon>Coleoptera</taxon>
        <taxon>Polyphaga</taxon>
        <taxon>Cucujiformia</taxon>
        <taxon>Chrysomeloidea</taxon>
        <taxon>Chrysomelidae</taxon>
        <taxon>Bruchinae</taxon>
        <taxon>Bruchini</taxon>
        <taxon>Acanthoscelides</taxon>
    </lineage>
</organism>
<evidence type="ECO:0000313" key="7">
    <source>
        <dbReference type="EMBL" id="CAH1987716.1"/>
    </source>
</evidence>
<keyword evidence="3" id="KW-0964">Secreted</keyword>
<evidence type="ECO:0000256" key="2">
    <source>
        <dbReference type="ARBA" id="ARBA00010701"/>
    </source>
</evidence>
<dbReference type="GO" id="GO:0005615">
    <property type="term" value="C:extracellular space"/>
    <property type="evidence" value="ECO:0007669"/>
    <property type="project" value="TreeGrafter"/>
</dbReference>
<protein>
    <recommendedName>
        <fullName evidence="6">Lipase domain-containing protein</fullName>
    </recommendedName>
</protein>
<dbReference type="InterPro" id="IPR002334">
    <property type="entry name" value="Allerg_PlipaseA1"/>
</dbReference>
<dbReference type="Proteomes" id="UP001152888">
    <property type="component" value="Unassembled WGS sequence"/>
</dbReference>
<dbReference type="FunFam" id="3.40.50.1820:FF:000076">
    <property type="entry name" value="phospholipase A1"/>
    <property type="match status" value="1"/>
</dbReference>
<sequence>MQSLNRSFRYLLYAIVPLTMKVFYLTVIFASSICCKTVPVDLVVEEELPSESNITLKFFETGIRYHFFSQANPFRSRKLRIDTIESVPLDYFDANKETLFIIHGWKSHNESEISFHIRERILDRHDVNVFVVDWHIVAGKSYLNAQGNVRKVGQYIAKFITKLQDMYGLRLNKVKFVGHSLGAHIAGNAGAALNGEVDRITGLDPAGPLFSVKDTDNRLDPSDAKYVQVIHTNDGFLGFNGQLGHADYYPNGGKSQPGCGLDLAGICSHSRSYAYYAESLNSESFIAYQCDNYEEYLQGFCVYSHVSIMGMFNVDINARGKYYLRTYGNFPYARGWK</sequence>
<feature type="transmembrane region" description="Helical" evidence="5">
    <location>
        <begin position="12"/>
        <end position="33"/>
    </location>
</feature>
<feature type="domain" description="Lipase" evidence="6">
    <location>
        <begin position="54"/>
        <end position="332"/>
    </location>
</feature>
<dbReference type="Gene3D" id="3.40.50.1820">
    <property type="entry name" value="alpha/beta hydrolase"/>
    <property type="match status" value="1"/>
</dbReference>
<evidence type="ECO:0000256" key="4">
    <source>
        <dbReference type="RuleBase" id="RU004262"/>
    </source>
</evidence>
<dbReference type="OrthoDB" id="199913at2759"/>
<keyword evidence="8" id="KW-1185">Reference proteome</keyword>
<keyword evidence="5" id="KW-0812">Transmembrane</keyword>
<dbReference type="AlphaFoldDB" id="A0A9P0PKQ0"/>